<sequence length="221" mass="25120">MERSHINATYVREPSVISRVLKNMEEITMERKTCKCKECGKTIISSTSLQYMEAPTLERETLSIDGQPFELGVSNFAKTLSITRVVCHFEEKTNSKILVVNVSSSACSRLSGHLSSEMATRFSSIHERTHAAEKLMNVNNVVKPTYTAVLPTNQKLVTGEKRYECKQCGKTFSSHLGFQSHERTHTGEKPYECKQCGKTYREHSYLKTHKIIYTGEKTLRT</sequence>
<keyword evidence="7" id="KW-0862">Zinc</keyword>
<comment type="subcellular location">
    <subcellularLocation>
        <location evidence="2">Nucleus</location>
    </subcellularLocation>
</comment>
<reference evidence="13" key="1">
    <citation type="submission" date="2023-06" db="EMBL/GenBank/DDBJ databases">
        <title>Reference genome for the Northern bat (Eptesicus nilssonii), a most northern bat species.</title>
        <authorList>
            <person name="Laine V.N."/>
            <person name="Pulliainen A.T."/>
            <person name="Lilley T.M."/>
        </authorList>
    </citation>
    <scope>NUCLEOTIDE SEQUENCE</scope>
    <source>
        <strain evidence="13">BLF_Eptnil</strain>
        <tissue evidence="13">Kidney</tissue>
    </source>
</reference>
<evidence type="ECO:0000256" key="2">
    <source>
        <dbReference type="ARBA" id="ARBA00004123"/>
    </source>
</evidence>
<dbReference type="FunFam" id="3.30.160.60:FF:001254">
    <property type="entry name" value="Zinc finger protein 564"/>
    <property type="match status" value="1"/>
</dbReference>
<dbReference type="AlphaFoldDB" id="A0AA40HJI2"/>
<dbReference type="PROSITE" id="PS50157">
    <property type="entry name" value="ZINC_FINGER_C2H2_2"/>
    <property type="match status" value="2"/>
</dbReference>
<feature type="domain" description="C2H2-type" evidence="12">
    <location>
        <begin position="191"/>
        <end position="218"/>
    </location>
</feature>
<dbReference type="EMBL" id="JAULJE010000018">
    <property type="protein sequence ID" value="KAK1332366.1"/>
    <property type="molecule type" value="Genomic_DNA"/>
</dbReference>
<keyword evidence="9" id="KW-0804">Transcription</keyword>
<keyword evidence="14" id="KW-1185">Reference proteome</keyword>
<dbReference type="PANTHER" id="PTHR24377">
    <property type="entry name" value="IP01015P-RELATED"/>
    <property type="match status" value="1"/>
</dbReference>
<dbReference type="Pfam" id="PF00096">
    <property type="entry name" value="zf-C2H2"/>
    <property type="match status" value="2"/>
</dbReference>
<evidence type="ECO:0000256" key="10">
    <source>
        <dbReference type="ARBA" id="ARBA00023242"/>
    </source>
</evidence>
<protein>
    <recommendedName>
        <fullName evidence="12">C2H2-type domain-containing protein</fullName>
    </recommendedName>
</protein>
<dbReference type="GO" id="GO:0008270">
    <property type="term" value="F:zinc ion binding"/>
    <property type="evidence" value="ECO:0007669"/>
    <property type="project" value="UniProtKB-KW"/>
</dbReference>
<dbReference type="InterPro" id="IPR013087">
    <property type="entry name" value="Znf_C2H2_type"/>
</dbReference>
<dbReference type="InterPro" id="IPR050826">
    <property type="entry name" value="Krueppel_C2H2_ZnFinger"/>
</dbReference>
<dbReference type="SUPFAM" id="SSF57667">
    <property type="entry name" value="beta-beta-alpha zinc fingers"/>
    <property type="match status" value="1"/>
</dbReference>
<evidence type="ECO:0000256" key="4">
    <source>
        <dbReference type="ARBA" id="ARBA00022723"/>
    </source>
</evidence>
<evidence type="ECO:0000256" key="1">
    <source>
        <dbReference type="ARBA" id="ARBA00003767"/>
    </source>
</evidence>
<evidence type="ECO:0000256" key="11">
    <source>
        <dbReference type="PROSITE-ProRule" id="PRU00042"/>
    </source>
</evidence>
<proteinExistence type="inferred from homology"/>
<evidence type="ECO:0000259" key="12">
    <source>
        <dbReference type="PROSITE" id="PS50157"/>
    </source>
</evidence>
<comment type="similarity">
    <text evidence="3">Belongs to the krueppel C2H2-type zinc-finger protein family.</text>
</comment>
<feature type="domain" description="C2H2-type" evidence="12">
    <location>
        <begin position="163"/>
        <end position="190"/>
    </location>
</feature>
<comment type="function">
    <text evidence="1">May be involved in transcriptional regulation.</text>
</comment>
<keyword evidence="8" id="KW-0805">Transcription regulation</keyword>
<dbReference type="PROSITE" id="PS00028">
    <property type="entry name" value="ZINC_FINGER_C2H2_1"/>
    <property type="match status" value="1"/>
</dbReference>
<dbReference type="FunFam" id="3.30.160.60:FF:001671">
    <property type="entry name" value="Zinc finger protein 94"/>
    <property type="match status" value="1"/>
</dbReference>
<dbReference type="InterPro" id="IPR036236">
    <property type="entry name" value="Znf_C2H2_sf"/>
</dbReference>
<keyword evidence="4" id="KW-0479">Metal-binding</keyword>
<evidence type="ECO:0000256" key="5">
    <source>
        <dbReference type="ARBA" id="ARBA00022737"/>
    </source>
</evidence>
<evidence type="ECO:0000256" key="9">
    <source>
        <dbReference type="ARBA" id="ARBA00023163"/>
    </source>
</evidence>
<evidence type="ECO:0000256" key="6">
    <source>
        <dbReference type="ARBA" id="ARBA00022771"/>
    </source>
</evidence>
<accession>A0AA40HJI2</accession>
<gene>
    <name evidence="13" type="ORF">QTO34_007040</name>
</gene>
<evidence type="ECO:0000313" key="13">
    <source>
        <dbReference type="EMBL" id="KAK1332366.1"/>
    </source>
</evidence>
<keyword evidence="5" id="KW-0677">Repeat</keyword>
<keyword evidence="6 11" id="KW-0863">Zinc-finger</keyword>
<keyword evidence="10" id="KW-0539">Nucleus</keyword>
<name>A0AA40HJI2_CNENI</name>
<evidence type="ECO:0000256" key="3">
    <source>
        <dbReference type="ARBA" id="ARBA00006991"/>
    </source>
</evidence>
<dbReference type="Gene3D" id="3.30.160.60">
    <property type="entry name" value="Classic Zinc Finger"/>
    <property type="match status" value="2"/>
</dbReference>
<comment type="caution">
    <text evidence="13">The sequence shown here is derived from an EMBL/GenBank/DDBJ whole genome shotgun (WGS) entry which is preliminary data.</text>
</comment>
<organism evidence="13 14">
    <name type="scientific">Cnephaeus nilssonii</name>
    <name type="common">Northern bat</name>
    <name type="synonym">Eptesicus nilssonii</name>
    <dbReference type="NCBI Taxonomy" id="3371016"/>
    <lineage>
        <taxon>Eukaryota</taxon>
        <taxon>Metazoa</taxon>
        <taxon>Chordata</taxon>
        <taxon>Craniata</taxon>
        <taxon>Vertebrata</taxon>
        <taxon>Euteleostomi</taxon>
        <taxon>Mammalia</taxon>
        <taxon>Eutheria</taxon>
        <taxon>Laurasiatheria</taxon>
        <taxon>Chiroptera</taxon>
        <taxon>Yangochiroptera</taxon>
        <taxon>Vespertilionidae</taxon>
        <taxon>Cnephaeus</taxon>
    </lineage>
</organism>
<evidence type="ECO:0000313" key="14">
    <source>
        <dbReference type="Proteomes" id="UP001177744"/>
    </source>
</evidence>
<dbReference type="Proteomes" id="UP001177744">
    <property type="component" value="Unassembled WGS sequence"/>
</dbReference>
<dbReference type="GO" id="GO:0005634">
    <property type="term" value="C:nucleus"/>
    <property type="evidence" value="ECO:0007669"/>
    <property type="project" value="UniProtKB-SubCell"/>
</dbReference>
<dbReference type="SMART" id="SM00355">
    <property type="entry name" value="ZnF_C2H2"/>
    <property type="match status" value="2"/>
</dbReference>
<evidence type="ECO:0000256" key="8">
    <source>
        <dbReference type="ARBA" id="ARBA00023015"/>
    </source>
</evidence>
<evidence type="ECO:0000256" key="7">
    <source>
        <dbReference type="ARBA" id="ARBA00022833"/>
    </source>
</evidence>